<dbReference type="PANTHER" id="PTHR36681:SF3">
    <property type="entry name" value="NUCLEAR GTPASE, GERMINAL CENTER-ASSOCIATED, TANDEM DUPLICATE 3"/>
    <property type="match status" value="1"/>
</dbReference>
<organism evidence="3">
    <name type="scientific">Colletotrichum fructicola (strain Nara gc5)</name>
    <name type="common">Anthracnose fungus</name>
    <name type="synonym">Colletotrichum gloeosporioides (strain Nara gc5)</name>
    <dbReference type="NCBI Taxonomy" id="1213859"/>
    <lineage>
        <taxon>Eukaryota</taxon>
        <taxon>Fungi</taxon>
        <taxon>Dikarya</taxon>
        <taxon>Ascomycota</taxon>
        <taxon>Pezizomycotina</taxon>
        <taxon>Sordariomycetes</taxon>
        <taxon>Hypocreomycetidae</taxon>
        <taxon>Glomerellales</taxon>
        <taxon>Glomerellaceae</taxon>
        <taxon>Colletotrichum</taxon>
        <taxon>Colletotrichum gloeosporioides species complex</taxon>
    </lineage>
</organism>
<dbReference type="STRING" id="1213859.L2FWH6"/>
<feature type="region of interest" description="Disordered" evidence="1">
    <location>
        <begin position="185"/>
        <end position="220"/>
    </location>
</feature>
<feature type="region of interest" description="Disordered" evidence="1">
    <location>
        <begin position="1"/>
        <end position="30"/>
    </location>
</feature>
<dbReference type="Gene3D" id="3.40.50.300">
    <property type="entry name" value="P-loop containing nucleotide triphosphate hydrolases"/>
    <property type="match status" value="1"/>
</dbReference>
<reference evidence="3" key="1">
    <citation type="submission" date="2012-08" db="EMBL/GenBank/DDBJ databases">
        <title>Genome analysis of Colletotrichum orbiculare and Colletotrichum fructicola.</title>
        <authorList>
            <person name="Gan P.H.P."/>
            <person name="Ikeda K."/>
            <person name="Irieda H."/>
            <person name="Narusaka M."/>
            <person name="O'Connell R.J."/>
            <person name="Narusaka Y."/>
            <person name="Takano Y."/>
            <person name="Kubo Y."/>
            <person name="Shirasu K."/>
        </authorList>
    </citation>
    <scope>NUCLEOTIDE SEQUENCE</scope>
    <source>
        <strain evidence="3">Nara gc5</strain>
    </source>
</reference>
<dbReference type="SUPFAM" id="SSF52540">
    <property type="entry name" value="P-loop containing nucleoside triphosphate hydrolases"/>
    <property type="match status" value="1"/>
</dbReference>
<dbReference type="PANTHER" id="PTHR36681">
    <property type="entry name" value="NUCLEAR GTPASE, GERMINAL CENTER-ASSOCIATED, TANDEM DUPLICATE 3"/>
    <property type="match status" value="1"/>
</dbReference>
<feature type="compositionally biased region" description="Polar residues" evidence="1">
    <location>
        <begin position="20"/>
        <end position="30"/>
    </location>
</feature>
<dbReference type="EMBL" id="KB020815">
    <property type="protein sequence ID" value="ELA30098.1"/>
    <property type="molecule type" value="Genomic_DNA"/>
</dbReference>
<evidence type="ECO:0000313" key="3">
    <source>
        <dbReference type="EMBL" id="ELA30098.1"/>
    </source>
</evidence>
<evidence type="ECO:0000259" key="2">
    <source>
        <dbReference type="Pfam" id="PF00350"/>
    </source>
</evidence>
<dbReference type="AlphaFoldDB" id="L2FWH6"/>
<dbReference type="InterPro" id="IPR045063">
    <property type="entry name" value="Dynamin_N"/>
</dbReference>
<sequence length="859" mass="96428">MPRAKSVKAEPGYAPPGHNASRNKQPSGNITFPVLDRLEHEKDPKVWEKHIDKALPILERLEPVCKNIAESTKLNMETRGVASNWVRQIATVRKRAVQTNKITIGVFGNTGDGKSSTINALLGEANLLPTNCMRACTACVTEISYNDDDDDENPFKAEIDFVSPDEWIREIKTFLDDVAAKNAAGNLNLDDEDDNEEVESNDSDEGQDEKDLGGDDTDRSVPKARAVYANMDNEVLLESSVHDLMRHPNVHGVLGMTQTFKAQKAEELREMIECYIDSTDKDDVDAVAKWPLVKAVRIFTKAEALSNGVTIADLPGTHDADAARSSMAREYMRSCAGIWIVAPIDRAVDNKAARDLMSDNFKCQLNLDGSFSSVTFICSKTDHINLNDAVKNLKRKLKPGVLNMWQKSLKQKPEIKNLENKIKKLQTKSRGTNSSANDSDQEQPRKRTKISELEECRKQLDNFKDNHYQLVENVRVACIDKRNELSRDTLKNYFTRVMKEARQQTANRKQDAAKVRIDNKISNNLPVFCTSSHAYQSMEGLSDDATGDVPGFMEIEDTQIPQLQRHAQSLTEELRIAKHREVLVGICQILNSVSLWTQNQPGSSAGPQFWTSSTQHQLLKTMNVAAGHASEEAPTSVEGWFSIFHSTLKALFVRRGVWRTRNFNEKLLAPFSTSDLDEFLVKPWQELTLTHKNIMAQIGQDEDEVTQIGAPLQTQLKIHQEGFKRVKAEVITKINSAQKLASRKPMQVVAEFMNPGYDNCLNEKGKGSMARMRNGLVDHVMLRKGEMFSSVVDTPVEILDEAIRGSAESMKSRNSEIGRAVRNDYMVALSKREESARHEEAIFMKMMAGVLEIAEPLLR</sequence>
<dbReference type="InterPro" id="IPR027417">
    <property type="entry name" value="P-loop_NTPase"/>
</dbReference>
<evidence type="ECO:0000256" key="1">
    <source>
        <dbReference type="SAM" id="MobiDB-lite"/>
    </source>
</evidence>
<dbReference type="HOGENOM" id="CLU_005249_4_1_1"/>
<protein>
    <submittedName>
        <fullName evidence="3">Tat pathway signal sequence</fullName>
    </submittedName>
</protein>
<proteinExistence type="predicted"/>
<dbReference type="Pfam" id="PF00350">
    <property type="entry name" value="Dynamin_N"/>
    <property type="match status" value="1"/>
</dbReference>
<feature type="compositionally biased region" description="Basic and acidic residues" evidence="1">
    <location>
        <begin position="209"/>
        <end position="220"/>
    </location>
</feature>
<feature type="domain" description="Dynamin N-terminal" evidence="2">
    <location>
        <begin position="104"/>
        <end position="357"/>
    </location>
</feature>
<gene>
    <name evidence="3" type="ORF">CGGC5_9561</name>
</gene>
<accession>L2FWH6</accession>
<feature type="compositionally biased region" description="Acidic residues" evidence="1">
    <location>
        <begin position="189"/>
        <end position="208"/>
    </location>
</feature>
<feature type="compositionally biased region" description="Polar residues" evidence="1">
    <location>
        <begin position="428"/>
        <end position="438"/>
    </location>
</feature>
<feature type="region of interest" description="Disordered" evidence="1">
    <location>
        <begin position="423"/>
        <end position="449"/>
    </location>
</feature>
<name>L2FWH6_COLFN</name>